<dbReference type="EMBL" id="JAJNEC010000005">
    <property type="protein sequence ID" value="MCD2423946.1"/>
    <property type="molecule type" value="Genomic_DNA"/>
</dbReference>
<accession>A0ABS8PS90</accession>
<comment type="caution">
    <text evidence="1">The sequence shown here is derived from an EMBL/GenBank/DDBJ whole genome shotgun (WGS) entry which is preliminary data.</text>
</comment>
<keyword evidence="1" id="KW-0449">Lipoprotein</keyword>
<evidence type="ECO:0000313" key="2">
    <source>
        <dbReference type="Proteomes" id="UP001199816"/>
    </source>
</evidence>
<dbReference type="Proteomes" id="UP001199816">
    <property type="component" value="Unassembled WGS sequence"/>
</dbReference>
<dbReference type="PROSITE" id="PS51257">
    <property type="entry name" value="PROKAR_LIPOPROTEIN"/>
    <property type="match status" value="1"/>
</dbReference>
<sequence length="553" mass="60828">MKKIIHTNSLNMRRGIAVGILGLLVSASSCTKDFEKINTPYKDVAVSTASPVALFNQLSRNATNEDYTLYTGVFMPITNQQGVQNVSIPYTNYVSSFWNNYYPDLADYKLLVKLIDENVAPASYTNLRSIATILIASKTLSMLDRYGSIPYSKAGIAAQGPASYRPEYDDELSVYTSVLNDLATAVSAIKTGSAASDQVALGASESYLNNNYDSWIRFGNALRLRYAVRLFAKNAALATPIIADIIGGNKPLPNATSYADMEAMRQSNYGTYPQLLSTNPSYGDRYWYAFREISVTNIRLSSNVWNQMSASNATDGSGIFDPRVYVWFMPNNAGLWVPQPQDKSIAEGSSSLYPNTSSNAPAPPNTLTDNKFSGFNFYMVRDFLAFPYVTLSEADVHFLKAEIYARGMGVAADFAKANQEYQAGLTASVNFWYTYVAKSSSGIWPASKPVLGANAIVDFLAHPRVALIAGDNTGNLNKIITQAWLAALWEAPEAWAIVRRTGLTPKATNYNPQVFNKLPYPGDEAVNNKDNWMKVTNGADPNTQATQKVYWMP</sequence>
<gene>
    <name evidence="1" type="ORF">LQ567_14305</name>
</gene>
<name>A0ABS8PS90_9BACT</name>
<dbReference type="Pfam" id="PF12771">
    <property type="entry name" value="SusD-like_2"/>
    <property type="match status" value="1"/>
</dbReference>
<proteinExistence type="predicted"/>
<dbReference type="Gene3D" id="1.25.40.390">
    <property type="match status" value="1"/>
</dbReference>
<organism evidence="1 2">
    <name type="scientific">Niabella pedocola</name>
    <dbReference type="NCBI Taxonomy" id="1752077"/>
    <lineage>
        <taxon>Bacteria</taxon>
        <taxon>Pseudomonadati</taxon>
        <taxon>Bacteroidota</taxon>
        <taxon>Chitinophagia</taxon>
        <taxon>Chitinophagales</taxon>
        <taxon>Chitinophagaceae</taxon>
        <taxon>Niabella</taxon>
    </lineage>
</organism>
<dbReference type="InterPro" id="IPR041662">
    <property type="entry name" value="SusD-like_2"/>
</dbReference>
<dbReference type="InterPro" id="IPR011990">
    <property type="entry name" value="TPR-like_helical_dom_sf"/>
</dbReference>
<reference evidence="1 2" key="1">
    <citation type="submission" date="2021-11" db="EMBL/GenBank/DDBJ databases">
        <title>Genomic of Niabella pedocola.</title>
        <authorList>
            <person name="Wu T."/>
        </authorList>
    </citation>
    <scope>NUCLEOTIDE SEQUENCE [LARGE SCALE GENOMIC DNA]</scope>
    <source>
        <strain evidence="1 2">JCM 31011</strain>
    </source>
</reference>
<dbReference type="RefSeq" id="WP_231005203.1">
    <property type="nucleotide sequence ID" value="NZ_JAJNEC010000005.1"/>
</dbReference>
<protein>
    <submittedName>
        <fullName evidence="1">SusD/RagB family nutrient-binding outer membrane lipoprotein</fullName>
    </submittedName>
</protein>
<evidence type="ECO:0000313" key="1">
    <source>
        <dbReference type="EMBL" id="MCD2423946.1"/>
    </source>
</evidence>
<keyword evidence="2" id="KW-1185">Reference proteome</keyword>
<dbReference type="SUPFAM" id="SSF48452">
    <property type="entry name" value="TPR-like"/>
    <property type="match status" value="1"/>
</dbReference>